<dbReference type="EMBL" id="LCOY01000003">
    <property type="protein sequence ID" value="KKU88665.1"/>
    <property type="molecule type" value="Genomic_DNA"/>
</dbReference>
<dbReference type="AlphaFoldDB" id="A0A0G1X2L8"/>
<dbReference type="Pfam" id="PF01797">
    <property type="entry name" value="Y1_Tnp"/>
    <property type="match status" value="1"/>
</dbReference>
<dbReference type="PANTHER" id="PTHR34322:SF2">
    <property type="entry name" value="TRANSPOSASE IS200-LIKE DOMAIN-CONTAINING PROTEIN"/>
    <property type="match status" value="1"/>
</dbReference>
<dbReference type="GO" id="GO:0004803">
    <property type="term" value="F:transposase activity"/>
    <property type="evidence" value="ECO:0007669"/>
    <property type="project" value="InterPro"/>
</dbReference>
<dbReference type="Gene3D" id="3.30.70.1290">
    <property type="entry name" value="Transposase IS200-like"/>
    <property type="match status" value="1"/>
</dbReference>
<gene>
    <name evidence="2" type="ORF">UY16_C0003G0007</name>
</gene>
<comment type="caution">
    <text evidence="2">The sequence shown here is derived from an EMBL/GenBank/DDBJ whole genome shotgun (WGS) entry which is preliminary data.</text>
</comment>
<dbReference type="SUPFAM" id="SSF143422">
    <property type="entry name" value="Transposase IS200-like"/>
    <property type="match status" value="1"/>
</dbReference>
<accession>A0A0G1X2L8</accession>
<name>A0A0G1X2L8_9BACT</name>
<sequence>MSTPPRYLQIGIPYHVYNRGNRKNKIFLNVKDYQRFLRKLKEYTKKFDVSLVCYCLMPNHFHLLLVQKDESAITKFMLSLCTSYSKYFNIKHELVGRLFQARFRAKIVETDEYLLHLSRYIHLNSISDDLEDLTFLLNPPSSTPGVERSKIHKQLIDYPWSSYREYCEDNNGICDKNLILDYFSSTQQSNSYESFIESGISEKESEFITPFL</sequence>
<dbReference type="SMART" id="SM01321">
    <property type="entry name" value="Y1_Tnp"/>
    <property type="match status" value="1"/>
</dbReference>
<feature type="domain" description="Transposase IS200-like" evidence="1">
    <location>
        <begin position="9"/>
        <end position="124"/>
    </location>
</feature>
<organism evidence="2 3">
    <name type="scientific">Candidatus Gottesmanbacteria bacterium GW2011_GWA2_47_9</name>
    <dbReference type="NCBI Taxonomy" id="1618445"/>
    <lineage>
        <taxon>Bacteria</taxon>
        <taxon>Candidatus Gottesmaniibacteriota</taxon>
    </lineage>
</organism>
<evidence type="ECO:0000313" key="3">
    <source>
        <dbReference type="Proteomes" id="UP000034739"/>
    </source>
</evidence>
<dbReference type="PANTHER" id="PTHR34322">
    <property type="entry name" value="TRANSPOSASE, Y1_TNP DOMAIN-CONTAINING"/>
    <property type="match status" value="1"/>
</dbReference>
<evidence type="ECO:0000259" key="1">
    <source>
        <dbReference type="SMART" id="SM01321"/>
    </source>
</evidence>
<protein>
    <recommendedName>
        <fullName evidence="1">Transposase IS200-like domain-containing protein</fullName>
    </recommendedName>
</protein>
<proteinExistence type="predicted"/>
<reference evidence="2 3" key="1">
    <citation type="journal article" date="2015" name="Nature">
        <title>rRNA introns, odd ribosomes, and small enigmatic genomes across a large radiation of phyla.</title>
        <authorList>
            <person name="Brown C.T."/>
            <person name="Hug L.A."/>
            <person name="Thomas B.C."/>
            <person name="Sharon I."/>
            <person name="Castelle C.J."/>
            <person name="Singh A."/>
            <person name="Wilkins M.J."/>
            <person name="Williams K.H."/>
            <person name="Banfield J.F."/>
        </authorList>
    </citation>
    <scope>NUCLEOTIDE SEQUENCE [LARGE SCALE GENOMIC DNA]</scope>
</reference>
<dbReference type="GO" id="GO:0003677">
    <property type="term" value="F:DNA binding"/>
    <property type="evidence" value="ECO:0007669"/>
    <property type="project" value="InterPro"/>
</dbReference>
<dbReference type="Proteomes" id="UP000034739">
    <property type="component" value="Unassembled WGS sequence"/>
</dbReference>
<evidence type="ECO:0000313" key="2">
    <source>
        <dbReference type="EMBL" id="KKU88665.1"/>
    </source>
</evidence>
<dbReference type="GO" id="GO:0006313">
    <property type="term" value="P:DNA transposition"/>
    <property type="evidence" value="ECO:0007669"/>
    <property type="project" value="InterPro"/>
</dbReference>
<dbReference type="InterPro" id="IPR036515">
    <property type="entry name" value="Transposase_17_sf"/>
</dbReference>
<dbReference type="InterPro" id="IPR002686">
    <property type="entry name" value="Transposase_17"/>
</dbReference>